<dbReference type="PANTHER" id="PTHR30269">
    <property type="entry name" value="TRANSMEMBRANE PROTEIN YFCA"/>
    <property type="match status" value="1"/>
</dbReference>
<keyword evidence="6 8" id="KW-1133">Transmembrane helix</keyword>
<evidence type="ECO:0000256" key="1">
    <source>
        <dbReference type="ARBA" id="ARBA00004651"/>
    </source>
</evidence>
<dbReference type="AlphaFoldDB" id="A0A356L9Z7"/>
<keyword evidence="5 8" id="KW-0812">Transmembrane</keyword>
<sequence>MDVELGWNVFLILFFVAMLAGFVDALAGGGGLIVIPVMMLMGFPVLNVLATNKLQGSIGTLASSLTMMRRGVIQFRELRVPALMSFAGAGLGTVLIQMVDPSVLDFLIPLVLLAIGLYFLLTPSAGQTERAARIGSKPFEFGVVPAIGFYDGFFGPGAGSFFSLANITLRGMHIVKASGAARLFNFASNVASVAVFIVGGQVLWLVGAVMICGQIVGSVSGSVVAVNHGARLIRPLIVVVCFAMVIRFLVQRFWG</sequence>
<feature type="transmembrane region" description="Helical" evidence="8">
    <location>
        <begin position="232"/>
        <end position="250"/>
    </location>
</feature>
<evidence type="ECO:0000256" key="7">
    <source>
        <dbReference type="ARBA" id="ARBA00023136"/>
    </source>
</evidence>
<comment type="caution">
    <text evidence="9">The sequence shown here is derived from an EMBL/GenBank/DDBJ whole genome shotgun (WGS) entry which is preliminary data.</text>
</comment>
<evidence type="ECO:0000256" key="3">
    <source>
        <dbReference type="ARBA" id="ARBA00022448"/>
    </source>
</evidence>
<feature type="transmembrane region" description="Helical" evidence="8">
    <location>
        <begin position="102"/>
        <end position="121"/>
    </location>
</feature>
<evidence type="ECO:0000256" key="4">
    <source>
        <dbReference type="ARBA" id="ARBA00022475"/>
    </source>
</evidence>
<protein>
    <recommendedName>
        <fullName evidence="8">Probable membrane transporter protein</fullName>
    </recommendedName>
</protein>
<proteinExistence type="inferred from homology"/>
<dbReference type="PANTHER" id="PTHR30269:SF0">
    <property type="entry name" value="MEMBRANE TRANSPORTER PROTEIN YFCA-RELATED"/>
    <property type="match status" value="1"/>
</dbReference>
<comment type="similarity">
    <text evidence="2 8">Belongs to the 4-toluene sulfonate uptake permease (TSUP) (TC 2.A.102) family.</text>
</comment>
<dbReference type="InterPro" id="IPR052017">
    <property type="entry name" value="TSUP"/>
</dbReference>
<evidence type="ECO:0000313" key="10">
    <source>
        <dbReference type="Proteomes" id="UP000264036"/>
    </source>
</evidence>
<keyword evidence="3" id="KW-0813">Transport</keyword>
<dbReference type="InterPro" id="IPR002781">
    <property type="entry name" value="TM_pro_TauE-like"/>
</dbReference>
<dbReference type="Proteomes" id="UP000264036">
    <property type="component" value="Unassembled WGS sequence"/>
</dbReference>
<evidence type="ECO:0000256" key="6">
    <source>
        <dbReference type="ARBA" id="ARBA00022989"/>
    </source>
</evidence>
<gene>
    <name evidence="9" type="ORF">DD666_00210</name>
</gene>
<reference evidence="9 10" key="1">
    <citation type="journal article" date="2018" name="Nat. Biotechnol.">
        <title>A standardized bacterial taxonomy based on genome phylogeny substantially revises the tree of life.</title>
        <authorList>
            <person name="Parks D.H."/>
            <person name="Chuvochina M."/>
            <person name="Waite D.W."/>
            <person name="Rinke C."/>
            <person name="Skarshewski A."/>
            <person name="Chaumeil P.A."/>
            <person name="Hugenholtz P."/>
        </authorList>
    </citation>
    <scope>NUCLEOTIDE SEQUENCE [LARGE SCALE GENOMIC DNA]</scope>
    <source>
        <strain evidence="9">UBA10707</strain>
    </source>
</reference>
<keyword evidence="4 8" id="KW-1003">Cell membrane</keyword>
<accession>A0A356L9Z7</accession>
<dbReference type="Pfam" id="PF01925">
    <property type="entry name" value="TauE"/>
    <property type="match status" value="1"/>
</dbReference>
<name>A0A356L9Z7_9BURK</name>
<evidence type="ECO:0000256" key="2">
    <source>
        <dbReference type="ARBA" id="ARBA00009142"/>
    </source>
</evidence>
<dbReference type="EMBL" id="DOEK01000003">
    <property type="protein sequence ID" value="HBP27823.1"/>
    <property type="molecule type" value="Genomic_DNA"/>
</dbReference>
<evidence type="ECO:0000256" key="5">
    <source>
        <dbReference type="ARBA" id="ARBA00022692"/>
    </source>
</evidence>
<comment type="subcellular location">
    <subcellularLocation>
        <location evidence="1 8">Cell membrane</location>
        <topology evidence="1 8">Multi-pass membrane protein</topology>
    </subcellularLocation>
</comment>
<evidence type="ECO:0000256" key="8">
    <source>
        <dbReference type="RuleBase" id="RU363041"/>
    </source>
</evidence>
<feature type="transmembrane region" description="Helical" evidence="8">
    <location>
        <begin position="33"/>
        <end position="50"/>
    </location>
</feature>
<feature type="transmembrane region" description="Helical" evidence="8">
    <location>
        <begin position="78"/>
        <end position="96"/>
    </location>
</feature>
<feature type="transmembrane region" description="Helical" evidence="8">
    <location>
        <begin position="204"/>
        <end position="225"/>
    </location>
</feature>
<evidence type="ECO:0000313" key="9">
    <source>
        <dbReference type="EMBL" id="HBP27823.1"/>
    </source>
</evidence>
<feature type="transmembrane region" description="Helical" evidence="8">
    <location>
        <begin position="7"/>
        <end position="27"/>
    </location>
</feature>
<keyword evidence="7 8" id="KW-0472">Membrane</keyword>
<organism evidence="9 10">
    <name type="scientific">Advenella kashmirensis</name>
    <dbReference type="NCBI Taxonomy" id="310575"/>
    <lineage>
        <taxon>Bacteria</taxon>
        <taxon>Pseudomonadati</taxon>
        <taxon>Pseudomonadota</taxon>
        <taxon>Betaproteobacteria</taxon>
        <taxon>Burkholderiales</taxon>
        <taxon>Alcaligenaceae</taxon>
    </lineage>
</organism>
<dbReference type="GO" id="GO:0005886">
    <property type="term" value="C:plasma membrane"/>
    <property type="evidence" value="ECO:0007669"/>
    <property type="project" value="UniProtKB-SubCell"/>
</dbReference>